<organism evidence="1 2">
    <name type="scientific">Corynebacterium suranareeae</name>
    <dbReference type="NCBI Taxonomy" id="2506452"/>
    <lineage>
        <taxon>Bacteria</taxon>
        <taxon>Bacillati</taxon>
        <taxon>Actinomycetota</taxon>
        <taxon>Actinomycetes</taxon>
        <taxon>Mycobacteriales</taxon>
        <taxon>Corynebacteriaceae</taxon>
        <taxon>Corynebacterium</taxon>
    </lineage>
</organism>
<evidence type="ECO:0000313" key="1">
    <source>
        <dbReference type="EMBL" id="BAU95538.1"/>
    </source>
</evidence>
<dbReference type="KEGG" id="csur:N24_1276"/>
<proteinExistence type="predicted"/>
<keyword evidence="2" id="KW-1185">Reference proteome</keyword>
<reference evidence="1 2" key="1">
    <citation type="submission" date="2016-02" db="EMBL/GenBank/DDBJ databases">
        <title>Corynebacterium glutamicum N24 whole genome sequencing project.</title>
        <authorList>
            <person name="Matsutani M."/>
            <person name="Nangtapong N."/>
            <person name="Yakushi T."/>
            <person name="Matsushita K."/>
        </authorList>
    </citation>
    <scope>NUCLEOTIDE SEQUENCE [LARGE SCALE GENOMIC DNA]</scope>
    <source>
        <strain evidence="1 2">N24</strain>
    </source>
</reference>
<accession>A0A161JM64</accession>
<dbReference type="Proteomes" id="UP000218244">
    <property type="component" value="Chromosome"/>
</dbReference>
<gene>
    <name evidence="1" type="ORF">N24_1276</name>
</gene>
<name>A0A161JM64_9CORY</name>
<dbReference type="EMBL" id="AP017369">
    <property type="protein sequence ID" value="BAU95538.1"/>
    <property type="molecule type" value="Genomic_DNA"/>
</dbReference>
<protein>
    <submittedName>
        <fullName evidence="1">Uncharacterized protein</fullName>
    </submittedName>
</protein>
<evidence type="ECO:0000313" key="2">
    <source>
        <dbReference type="Proteomes" id="UP000218244"/>
    </source>
</evidence>
<dbReference type="AlphaFoldDB" id="A0A161JM64"/>
<sequence>MRGVGRMTSDEALTTISDAVISDAEVLQAAK</sequence>